<dbReference type="Proteomes" id="UP000823388">
    <property type="component" value="Chromosome 5N"/>
</dbReference>
<sequence>MPRLDAGNGFPGRKRMDGKRHVDLLPPPLPTTPPSRRALEPKGGGRRSSCGGGAELGEDAGSGSRPEREREGGWTSWSHPPELPPRHHHAAPPPRLRASSQAAAGRLLPAAAACCPRPAQRRSAERANARTRENHDRQNGDPDPYSSSP</sequence>
<feature type="region of interest" description="Disordered" evidence="1">
    <location>
        <begin position="1"/>
        <end position="149"/>
    </location>
</feature>
<reference evidence="2" key="1">
    <citation type="submission" date="2020-05" db="EMBL/GenBank/DDBJ databases">
        <title>WGS assembly of Panicum virgatum.</title>
        <authorList>
            <person name="Lovell J.T."/>
            <person name="Jenkins J."/>
            <person name="Shu S."/>
            <person name="Juenger T.E."/>
            <person name="Schmutz J."/>
        </authorList>
    </citation>
    <scope>NUCLEOTIDE SEQUENCE</scope>
    <source>
        <strain evidence="2">AP13</strain>
    </source>
</reference>
<gene>
    <name evidence="2" type="ORF">PVAP13_5NG361824</name>
</gene>
<feature type="compositionally biased region" description="Basic and acidic residues" evidence="1">
    <location>
        <begin position="122"/>
        <end position="140"/>
    </location>
</feature>
<dbReference type="AlphaFoldDB" id="A0A8T0RXJ0"/>
<organism evidence="2 3">
    <name type="scientific">Panicum virgatum</name>
    <name type="common">Blackwell switchgrass</name>
    <dbReference type="NCBI Taxonomy" id="38727"/>
    <lineage>
        <taxon>Eukaryota</taxon>
        <taxon>Viridiplantae</taxon>
        <taxon>Streptophyta</taxon>
        <taxon>Embryophyta</taxon>
        <taxon>Tracheophyta</taxon>
        <taxon>Spermatophyta</taxon>
        <taxon>Magnoliopsida</taxon>
        <taxon>Liliopsida</taxon>
        <taxon>Poales</taxon>
        <taxon>Poaceae</taxon>
        <taxon>PACMAD clade</taxon>
        <taxon>Panicoideae</taxon>
        <taxon>Panicodae</taxon>
        <taxon>Paniceae</taxon>
        <taxon>Panicinae</taxon>
        <taxon>Panicum</taxon>
        <taxon>Panicum sect. Hiantes</taxon>
    </lineage>
</organism>
<feature type="compositionally biased region" description="Low complexity" evidence="1">
    <location>
        <begin position="96"/>
        <end position="118"/>
    </location>
</feature>
<proteinExistence type="predicted"/>
<evidence type="ECO:0000256" key="1">
    <source>
        <dbReference type="SAM" id="MobiDB-lite"/>
    </source>
</evidence>
<accession>A0A8T0RXJ0</accession>
<protein>
    <submittedName>
        <fullName evidence="2">Uncharacterized protein</fullName>
    </submittedName>
</protein>
<evidence type="ECO:0000313" key="3">
    <source>
        <dbReference type="Proteomes" id="UP000823388"/>
    </source>
</evidence>
<dbReference type="EMBL" id="CM029046">
    <property type="protein sequence ID" value="KAG2589498.1"/>
    <property type="molecule type" value="Genomic_DNA"/>
</dbReference>
<name>A0A8T0RXJ0_PANVG</name>
<comment type="caution">
    <text evidence="2">The sequence shown here is derived from an EMBL/GenBank/DDBJ whole genome shotgun (WGS) entry which is preliminary data.</text>
</comment>
<keyword evidence="3" id="KW-1185">Reference proteome</keyword>
<evidence type="ECO:0000313" key="2">
    <source>
        <dbReference type="EMBL" id="KAG2589498.1"/>
    </source>
</evidence>